<dbReference type="EMBL" id="CP101412">
    <property type="protein sequence ID" value="WBB30996.1"/>
    <property type="molecule type" value="Genomic_DNA"/>
</dbReference>
<evidence type="ECO:0000313" key="5">
    <source>
        <dbReference type="Proteomes" id="UP001210690"/>
    </source>
</evidence>
<feature type="signal peptide" evidence="3">
    <location>
        <begin position="1"/>
        <end position="27"/>
    </location>
</feature>
<feature type="compositionally biased region" description="Basic and acidic residues" evidence="1">
    <location>
        <begin position="1177"/>
        <end position="1188"/>
    </location>
</feature>
<keyword evidence="2" id="KW-0472">Membrane</keyword>
<keyword evidence="2" id="KW-0812">Transmembrane</keyword>
<evidence type="ECO:0000256" key="2">
    <source>
        <dbReference type="SAM" id="Phobius"/>
    </source>
</evidence>
<feature type="chain" id="PRO_5043343186" evidence="3">
    <location>
        <begin position="28"/>
        <end position="1224"/>
    </location>
</feature>
<organism evidence="4 5">
    <name type="scientific">Parvimonas micra</name>
    <dbReference type="NCBI Taxonomy" id="33033"/>
    <lineage>
        <taxon>Bacteria</taxon>
        <taxon>Bacillati</taxon>
        <taxon>Bacillota</taxon>
        <taxon>Tissierellia</taxon>
        <taxon>Tissierellales</taxon>
        <taxon>Peptoniphilaceae</taxon>
        <taxon>Parvimonas</taxon>
    </lineage>
</organism>
<accession>A0AAX3K752</accession>
<dbReference type="RefSeq" id="WP_269755292.1">
    <property type="nucleotide sequence ID" value="NZ_CP101412.1"/>
</dbReference>
<gene>
    <name evidence="4" type="ORF">NM222_00535</name>
</gene>
<feature type="transmembrane region" description="Helical" evidence="2">
    <location>
        <begin position="1198"/>
        <end position="1217"/>
    </location>
</feature>
<reference evidence="4" key="1">
    <citation type="submission" date="2022-07" db="EMBL/GenBank/DDBJ databases">
        <title>Parvimonas micra travels from the subgingival sulcus of the human oral cavity to the colorectal adenocarcinoma.</title>
        <authorList>
            <person name="Conde-Perez K."/>
            <person name="Buetas E."/>
            <person name="Aja-Macaya P."/>
            <person name="Martin-De Arribas E."/>
            <person name="Iglesias-Corras I."/>
            <person name="Trigo-Tasende N."/>
            <person name="Nasser-Ali M."/>
            <person name="Estevez L.S."/>
            <person name="Rumbo-Feal S."/>
            <person name="Otero-Alen B."/>
            <person name="Noguera J.F."/>
            <person name="Concha A."/>
            <person name="Pardinas-Lopez S."/>
            <person name="Carda-Dieguez M."/>
            <person name="Gomez-Randulfe I."/>
            <person name="Martinez-Lago N."/>
            <person name="Ladra S."/>
            <person name="Aparicio L.A."/>
            <person name="Bou G."/>
            <person name="Mira A."/>
            <person name="Vallejo J.A."/>
            <person name="Poza M."/>
        </authorList>
    </citation>
    <scope>NUCLEOTIDE SEQUENCE</scope>
    <source>
        <strain evidence="4">PM102KC-G-1</strain>
    </source>
</reference>
<keyword evidence="2" id="KW-1133">Transmembrane helix</keyword>
<name>A0AAX3K752_9FIRM</name>
<protein>
    <submittedName>
        <fullName evidence="4">N-acetylmuramoyl-L-alanine amidase family protein</fullName>
    </submittedName>
</protein>
<keyword evidence="3" id="KW-0732">Signal</keyword>
<proteinExistence type="predicted"/>
<dbReference type="Gene3D" id="1.20.120.1850">
    <property type="entry name" value="Ebh helix bundles repeating unit (S and A modules)"/>
    <property type="match status" value="1"/>
</dbReference>
<sequence length="1224" mass="136126">MKMLKKIFTFVLLFSVTFSSIGINTYAKDTSALTEVEYVNVPSPTEDGKRTFTLKGSDLEEKDIKAKVVLKGSTERLTEVEKSLTFSEETKENSSKKVITLTFPKNEKESKTYEVSFSIKGSDESFVEEFKKTVKIRKSTSGGGGVVVPPVNPEQPKLVEENAILKATADNENLPKEGGEVNLTVFTKKINDKHISPENVKLQISLDGVVTELGKNAEVKGEKAKKTITLNFPKNNTSKEQVYTIKFNTKGSETDFQDEPIVTIKVAPSEQNNDENSIVRVTPESKDLSKEGGEVKLELITMKVNGNHISAKDVKIQVLLNNVPTDLGKKAVITGDKAKKTITLNFPKNDTSKEQVYTIKFNTKGSETDFQENPTVKVTVASSEQSNMVINELKVKTPNLPKAGGVNTVTIKGENLESDKLKLEIFKVENAVETKIEMNYAFVGTSEVQSATLNFPKAKSDKKEVYKIRLNDKEVTVTVGGDESGEIVDFVPSNVYLDNSKTKITLKFDERVFEINDIETLKAGISFKKSASDNFEKLKAKDKVEVLEDKIVITLESSIEIKTGAKIKFEERIIKDGKNRENKSFEQFIKDAFPTVNEANFVEGEILTKLGGNSKVKLVGENLSKAVKVKILKNNKDKTSNSEITESANVKVEVVNNTEQIITFKLPENKTKRAETYSVMVSLDDGKTYSSAIGVNILQNRAKRLVATVLATDKITDKPILSFMSIQSYGTSGGGTEQPDVTHTYTPVGQESKKTWVTMFGANFNKALTKIKIVDENGIEWYPLQNEGTSDSMDNFIMVSSDGTGIYGNGNTQMFELICPRNVTNPKNPNGDVTFKFLVAVDGENYDEEVFVRATVVNDKVGKKEKLTLDEVSEIKVKHETEDGKVAFKGATVKGYRWSKLRSFNVRPIESSKDFEAVKYKIVRADGSVEEKEIGNIHEEKVKDIKEVTFIYKSNIKLDELNKTIADAKSAKGTDKYKYAAEEIKNEFDKALENAIKAVENPVSQENVNKLTKDLKEKTEKLDGVKPENPEEEITLTDEETKISVTGKNLAGKELVVKKIDANQIPSLKGKNVSLFDISFRDAVTKEKVNLPVGHYVVEIPKEKGKIADQLYYVDDDGKLEVLTFVHNDGYIKFVANHFSKYAVEYRAEKPEDNNKPGNDNNKPGDDNNKPGNDNNKPIKDVKPDNRTARKPKLARTGIAQISLLPTVLLGIASVVISKKKNRY</sequence>
<feature type="region of interest" description="Disordered" evidence="1">
    <location>
        <begin position="1149"/>
        <end position="1193"/>
    </location>
</feature>
<evidence type="ECO:0000256" key="3">
    <source>
        <dbReference type="SAM" id="SignalP"/>
    </source>
</evidence>
<dbReference type="AlphaFoldDB" id="A0AAX3K752"/>
<evidence type="ECO:0000313" key="4">
    <source>
        <dbReference type="EMBL" id="WBB30996.1"/>
    </source>
</evidence>
<dbReference type="Proteomes" id="UP001210690">
    <property type="component" value="Chromosome"/>
</dbReference>
<evidence type="ECO:0000256" key="1">
    <source>
        <dbReference type="SAM" id="MobiDB-lite"/>
    </source>
</evidence>